<dbReference type="Gene3D" id="1.20.1440.20">
    <property type="entry name" value="LemA-like domain"/>
    <property type="match status" value="1"/>
</dbReference>
<evidence type="ECO:0000256" key="2">
    <source>
        <dbReference type="ARBA" id="ARBA00008854"/>
    </source>
</evidence>
<dbReference type="PANTHER" id="PTHR34478">
    <property type="entry name" value="PROTEIN LEMA"/>
    <property type="match status" value="1"/>
</dbReference>
<feature type="transmembrane region" description="Helical" evidence="6">
    <location>
        <begin position="6"/>
        <end position="30"/>
    </location>
</feature>
<accession>A0A212ITF1</accession>
<dbReference type="AlphaFoldDB" id="A0A212ITF1"/>
<evidence type="ECO:0000256" key="4">
    <source>
        <dbReference type="ARBA" id="ARBA00022989"/>
    </source>
</evidence>
<keyword evidence="3 6" id="KW-0812">Transmembrane</keyword>
<evidence type="ECO:0000256" key="6">
    <source>
        <dbReference type="SAM" id="Phobius"/>
    </source>
</evidence>
<protein>
    <submittedName>
        <fullName evidence="7">LemA family protein</fullName>
    </submittedName>
</protein>
<dbReference type="InterPro" id="IPR007156">
    <property type="entry name" value="MamQ_LemA"/>
</dbReference>
<dbReference type="SUPFAM" id="SSF140478">
    <property type="entry name" value="LemA-like"/>
    <property type="match status" value="1"/>
</dbReference>
<evidence type="ECO:0000256" key="5">
    <source>
        <dbReference type="ARBA" id="ARBA00023136"/>
    </source>
</evidence>
<dbReference type="PANTHER" id="PTHR34478:SF1">
    <property type="entry name" value="PROTEIN LEMA"/>
    <property type="match status" value="1"/>
</dbReference>
<comment type="similarity">
    <text evidence="2">Belongs to the LemA family.</text>
</comment>
<organism evidence="7">
    <name type="scientific">uncultured delta proteobacterium</name>
    <dbReference type="NCBI Taxonomy" id="34034"/>
    <lineage>
        <taxon>Bacteria</taxon>
        <taxon>Deltaproteobacteria</taxon>
        <taxon>environmental samples</taxon>
    </lineage>
</organism>
<dbReference type="InterPro" id="IPR023353">
    <property type="entry name" value="LemA-like_dom_sf"/>
</dbReference>
<dbReference type="EMBL" id="FLUQ01000001">
    <property type="protein sequence ID" value="SBV90488.1"/>
    <property type="molecule type" value="Genomic_DNA"/>
</dbReference>
<dbReference type="Pfam" id="PF04011">
    <property type="entry name" value="LemA"/>
    <property type="match status" value="1"/>
</dbReference>
<keyword evidence="5 6" id="KW-0472">Membrane</keyword>
<proteinExistence type="inferred from homology"/>
<dbReference type="GO" id="GO:0016020">
    <property type="term" value="C:membrane"/>
    <property type="evidence" value="ECO:0007669"/>
    <property type="project" value="UniProtKB-SubCell"/>
</dbReference>
<sequence length="205" mass="22016">MGSVATVVVVLAVIIIGGVVLLAGWLISAYNKLVALKARFENAFAQINVQLTRRYDLIPNIVKVAKTYMEHESKTLQDVIEARNGAVASLKGAAATPGDPSSIEALNAAEKKLAGSFQGLRVQLEAYPDLKANTVMMQLSEELTSTENRVAFARQAFNDAATAYNIQRNSFPTALVAGAFGHARDAALLVFDNEKDIQAAPRIDL</sequence>
<reference evidence="7" key="1">
    <citation type="submission" date="2016-04" db="EMBL/GenBank/DDBJ databases">
        <authorList>
            <person name="Evans L.H."/>
            <person name="Alamgir A."/>
            <person name="Owens N."/>
            <person name="Weber N.D."/>
            <person name="Virtaneva K."/>
            <person name="Barbian K."/>
            <person name="Babar A."/>
            <person name="Rosenke K."/>
        </authorList>
    </citation>
    <scope>NUCLEOTIDE SEQUENCE</scope>
    <source>
        <strain evidence="7">86</strain>
    </source>
</reference>
<evidence type="ECO:0000256" key="1">
    <source>
        <dbReference type="ARBA" id="ARBA00004167"/>
    </source>
</evidence>
<keyword evidence="4 6" id="KW-1133">Transmembrane helix</keyword>
<evidence type="ECO:0000256" key="3">
    <source>
        <dbReference type="ARBA" id="ARBA00022692"/>
    </source>
</evidence>
<evidence type="ECO:0000313" key="7">
    <source>
        <dbReference type="EMBL" id="SBV90488.1"/>
    </source>
</evidence>
<name>A0A212ITF1_9DELT</name>
<comment type="subcellular location">
    <subcellularLocation>
        <location evidence="1">Membrane</location>
        <topology evidence="1">Single-pass membrane protein</topology>
    </subcellularLocation>
</comment>
<gene>
    <name evidence="7" type="ORF">KL86DPRO_10037</name>
</gene>